<feature type="region of interest" description="Disordered" evidence="1">
    <location>
        <begin position="348"/>
        <end position="386"/>
    </location>
</feature>
<feature type="compositionally biased region" description="Polar residues" evidence="1">
    <location>
        <begin position="348"/>
        <end position="360"/>
    </location>
</feature>
<name>R7URN7_CAPTE</name>
<evidence type="ECO:0000256" key="1">
    <source>
        <dbReference type="SAM" id="MobiDB-lite"/>
    </source>
</evidence>
<reference evidence="2 4" key="2">
    <citation type="journal article" date="2013" name="Nature">
        <title>Insights into bilaterian evolution from three spiralian genomes.</title>
        <authorList>
            <person name="Simakov O."/>
            <person name="Marletaz F."/>
            <person name="Cho S.J."/>
            <person name="Edsinger-Gonzales E."/>
            <person name="Havlak P."/>
            <person name="Hellsten U."/>
            <person name="Kuo D.H."/>
            <person name="Larsson T."/>
            <person name="Lv J."/>
            <person name="Arendt D."/>
            <person name="Savage R."/>
            <person name="Osoegawa K."/>
            <person name="de Jong P."/>
            <person name="Grimwood J."/>
            <person name="Chapman J.A."/>
            <person name="Shapiro H."/>
            <person name="Aerts A."/>
            <person name="Otillar R.P."/>
            <person name="Terry A.Y."/>
            <person name="Boore J.L."/>
            <person name="Grigoriev I.V."/>
            <person name="Lindberg D.R."/>
            <person name="Seaver E.C."/>
            <person name="Weisblat D.A."/>
            <person name="Putnam N.H."/>
            <person name="Rokhsar D.S."/>
        </authorList>
    </citation>
    <scope>NUCLEOTIDE SEQUENCE</scope>
    <source>
        <strain evidence="2 4">I ESC-2004</strain>
    </source>
</reference>
<proteinExistence type="predicted"/>
<evidence type="ECO:0000313" key="4">
    <source>
        <dbReference type="Proteomes" id="UP000014760"/>
    </source>
</evidence>
<evidence type="ECO:0000313" key="2">
    <source>
        <dbReference type="EMBL" id="ELU08818.1"/>
    </source>
</evidence>
<organism evidence="2">
    <name type="scientific">Capitella teleta</name>
    <name type="common">Polychaete worm</name>
    <dbReference type="NCBI Taxonomy" id="283909"/>
    <lineage>
        <taxon>Eukaryota</taxon>
        <taxon>Metazoa</taxon>
        <taxon>Spiralia</taxon>
        <taxon>Lophotrochozoa</taxon>
        <taxon>Annelida</taxon>
        <taxon>Polychaeta</taxon>
        <taxon>Sedentaria</taxon>
        <taxon>Scolecida</taxon>
        <taxon>Capitellidae</taxon>
        <taxon>Capitella</taxon>
    </lineage>
</organism>
<dbReference type="EMBL" id="AMQN01006610">
    <property type="status" value="NOT_ANNOTATED_CDS"/>
    <property type="molecule type" value="Genomic_DNA"/>
</dbReference>
<keyword evidence="4" id="KW-1185">Reference proteome</keyword>
<feature type="compositionally biased region" description="Basic and acidic residues" evidence="1">
    <location>
        <begin position="240"/>
        <end position="257"/>
    </location>
</feature>
<reference evidence="3" key="3">
    <citation type="submission" date="2015-06" db="UniProtKB">
        <authorList>
            <consortium name="EnsemblMetazoa"/>
        </authorList>
    </citation>
    <scope>IDENTIFICATION</scope>
</reference>
<dbReference type="AlphaFoldDB" id="R7URN7"/>
<feature type="compositionally biased region" description="Polar residues" evidence="1">
    <location>
        <begin position="493"/>
        <end position="505"/>
    </location>
</feature>
<feature type="compositionally biased region" description="Low complexity" evidence="1">
    <location>
        <begin position="377"/>
        <end position="386"/>
    </location>
</feature>
<feature type="compositionally biased region" description="Basic and acidic residues" evidence="1">
    <location>
        <begin position="458"/>
        <end position="473"/>
    </location>
</feature>
<reference evidence="4" key="1">
    <citation type="submission" date="2012-12" db="EMBL/GenBank/DDBJ databases">
        <authorList>
            <person name="Hellsten U."/>
            <person name="Grimwood J."/>
            <person name="Chapman J.A."/>
            <person name="Shapiro H."/>
            <person name="Aerts A."/>
            <person name="Otillar R.P."/>
            <person name="Terry A.Y."/>
            <person name="Boore J.L."/>
            <person name="Simakov O."/>
            <person name="Marletaz F."/>
            <person name="Cho S.-J."/>
            <person name="Edsinger-Gonzales E."/>
            <person name="Havlak P."/>
            <person name="Kuo D.-H."/>
            <person name="Larsson T."/>
            <person name="Lv J."/>
            <person name="Arendt D."/>
            <person name="Savage R."/>
            <person name="Osoegawa K."/>
            <person name="de Jong P."/>
            <person name="Lindberg D.R."/>
            <person name="Seaver E.C."/>
            <person name="Weisblat D.A."/>
            <person name="Putnam N.H."/>
            <person name="Grigoriev I.V."/>
            <person name="Rokhsar D.S."/>
        </authorList>
    </citation>
    <scope>NUCLEOTIDE SEQUENCE</scope>
    <source>
        <strain evidence="4">I ESC-2004</strain>
    </source>
</reference>
<dbReference type="EMBL" id="KB298735">
    <property type="protein sequence ID" value="ELU08818.1"/>
    <property type="molecule type" value="Genomic_DNA"/>
</dbReference>
<feature type="region of interest" description="Disordered" evidence="1">
    <location>
        <begin position="444"/>
        <end position="523"/>
    </location>
</feature>
<gene>
    <name evidence="2" type="ORF">CAPTEDRAFT_226077</name>
</gene>
<dbReference type="HOGENOM" id="CLU_520984_0_0_1"/>
<protein>
    <submittedName>
        <fullName evidence="2 3">Uncharacterized protein</fullName>
    </submittedName>
</protein>
<dbReference type="EnsemblMetazoa" id="CapteT226077">
    <property type="protein sequence ID" value="CapteP226077"/>
    <property type="gene ID" value="CapteG226077"/>
</dbReference>
<dbReference type="Proteomes" id="UP000014760">
    <property type="component" value="Unassembled WGS sequence"/>
</dbReference>
<feature type="region of interest" description="Disordered" evidence="1">
    <location>
        <begin position="177"/>
        <end position="209"/>
    </location>
</feature>
<feature type="compositionally biased region" description="Polar residues" evidence="1">
    <location>
        <begin position="192"/>
        <end position="204"/>
    </location>
</feature>
<sequence>MLSLARRIRAISQESVIPRGIDHFQKETSFHRQFRSLQKARHVQCVMIYTKCGVRYDIPRVWSTSARPTDARWNTARQQRTAPNFVERCAEQQSMESFCSDIDAGGKTEINEIERTEGKGSLGLASIPRISEPPRAVIGCCETVTMPTFLPVGPTTYVDNTGYTPFERRHWLSISDANQTRRVRRRTRKKSPPNTEQLPENIQSDAIEKVRSKDDLDLDFSGISNMMRGMTFKKSRKWRLKSEKDEVGSSRNAKTEPTRAWVDSTKEDDDKDDIEFNKWALRRPRSSSFIKYKYPKELHKRSQQMALEENIPQCMRHNSNYSNLPERQSCWYDPYRSVTKVKVHSIQSSNLPHPNTSPLKTKQRPMSAPPSYKTTRTGVGSTNGTATNNNGVYHVIYEEKRTVTEVRKSVELEGPVVMKGDYSDEELCDIPSGMQDTIVSLEDFEDEDEGSAKNPQIAHERPLSPEPHCKDSVESADEMYDIKFESDPESLVDETTTNNRPQTARSRSRSKILSDAEEVDSDY</sequence>
<accession>R7URN7</accession>
<evidence type="ECO:0000313" key="3">
    <source>
        <dbReference type="EnsemblMetazoa" id="CapteP226077"/>
    </source>
</evidence>
<feature type="compositionally biased region" description="Basic residues" evidence="1">
    <location>
        <begin position="181"/>
        <end position="191"/>
    </location>
</feature>
<feature type="region of interest" description="Disordered" evidence="1">
    <location>
        <begin position="238"/>
        <end position="268"/>
    </location>
</feature>